<dbReference type="Pfam" id="PF13692">
    <property type="entry name" value="Glyco_trans_1_4"/>
    <property type="match status" value="1"/>
</dbReference>
<evidence type="ECO:0000313" key="3">
    <source>
        <dbReference type="Proteomes" id="UP000587991"/>
    </source>
</evidence>
<reference evidence="2 3" key="1">
    <citation type="submission" date="2020-04" db="EMBL/GenBank/DDBJ databases">
        <title>Draft genome of Leeia sp. IMCC25680.</title>
        <authorList>
            <person name="Song J."/>
            <person name="Cho J.-C."/>
        </authorList>
    </citation>
    <scope>NUCLEOTIDE SEQUENCE [LARGE SCALE GENOMIC DNA]</scope>
    <source>
        <strain evidence="2 3">IMCC25680</strain>
    </source>
</reference>
<dbReference type="RefSeq" id="WP_168877509.1">
    <property type="nucleotide sequence ID" value="NZ_JABAIM010000002.1"/>
</dbReference>
<name>A0A847SF25_9NEIS</name>
<dbReference type="GO" id="GO:0016757">
    <property type="term" value="F:glycosyltransferase activity"/>
    <property type="evidence" value="ECO:0007669"/>
    <property type="project" value="UniProtKB-ARBA"/>
</dbReference>
<dbReference type="EMBL" id="JABAIM010000002">
    <property type="protein sequence ID" value="NLR75879.1"/>
    <property type="molecule type" value="Genomic_DNA"/>
</dbReference>
<feature type="domain" description="Glycosyltransferase subfamily 4-like N-terminal" evidence="1">
    <location>
        <begin position="16"/>
        <end position="200"/>
    </location>
</feature>
<dbReference type="Gene3D" id="3.40.50.2000">
    <property type="entry name" value="Glycogen Phosphorylase B"/>
    <property type="match status" value="2"/>
</dbReference>
<gene>
    <name evidence="2" type="ORF">HF682_11990</name>
</gene>
<sequence>MNILYINHYAGTPQLGMEYRPYYMAREWVRMGHQVTMVAASFAHTRSRQPDCAGKVTEQWLDGIRYLWLDTPRYQGNGVGRVLNIFRFVGRLFGLRRHLGSFKPDVVIASSTYPLDGYPARWLARKYGARLVFELHDLWPLSPMELGGMSARHPFIMLLQAGENHICRHADTVVSMLPRASDHLQQHGMPADRFHYVPNGIVVADWQEDLGDSLPEHMASLLPELRRQGRFVIGYAGAMGVANAMEVLLHAAAQVKDLPVSFVLIGHGPEKPALQRLAHALELAHVHFLDAIPKTQVPSALAWMDGLYIGWQRQPIYRFGINPNKLMDYMMAGKPVLHAVEAGNDAVQDAACGLSVPPEDPAALADGIRRMLALPESERDAMGARGREFVMQNHDYPVLARRFLRAMGHTDDEQREP</sequence>
<dbReference type="InterPro" id="IPR028098">
    <property type="entry name" value="Glyco_trans_4-like_N"/>
</dbReference>
<keyword evidence="3" id="KW-1185">Reference proteome</keyword>
<organism evidence="2 3">
    <name type="scientific">Leeia aquatica</name>
    <dbReference type="NCBI Taxonomy" id="2725557"/>
    <lineage>
        <taxon>Bacteria</taxon>
        <taxon>Pseudomonadati</taxon>
        <taxon>Pseudomonadota</taxon>
        <taxon>Betaproteobacteria</taxon>
        <taxon>Neisseriales</taxon>
        <taxon>Leeiaceae</taxon>
        <taxon>Leeia</taxon>
    </lineage>
</organism>
<proteinExistence type="predicted"/>
<evidence type="ECO:0000313" key="2">
    <source>
        <dbReference type="EMBL" id="NLR75879.1"/>
    </source>
</evidence>
<accession>A0A847SF25</accession>
<comment type="caution">
    <text evidence="2">The sequence shown here is derived from an EMBL/GenBank/DDBJ whole genome shotgun (WGS) entry which is preliminary data.</text>
</comment>
<dbReference type="SUPFAM" id="SSF53756">
    <property type="entry name" value="UDP-Glycosyltransferase/glycogen phosphorylase"/>
    <property type="match status" value="1"/>
</dbReference>
<dbReference type="AlphaFoldDB" id="A0A847SF25"/>
<dbReference type="CDD" id="cd03794">
    <property type="entry name" value="GT4_WbuB-like"/>
    <property type="match status" value="1"/>
</dbReference>
<dbReference type="Pfam" id="PF13579">
    <property type="entry name" value="Glyco_trans_4_4"/>
    <property type="match status" value="1"/>
</dbReference>
<keyword evidence="2" id="KW-0808">Transferase</keyword>
<protein>
    <submittedName>
        <fullName evidence="2">Glycosyltransferase family 4 protein</fullName>
    </submittedName>
</protein>
<dbReference type="Proteomes" id="UP000587991">
    <property type="component" value="Unassembled WGS sequence"/>
</dbReference>
<dbReference type="PANTHER" id="PTHR12526">
    <property type="entry name" value="GLYCOSYLTRANSFERASE"/>
    <property type="match status" value="1"/>
</dbReference>
<evidence type="ECO:0000259" key="1">
    <source>
        <dbReference type="Pfam" id="PF13579"/>
    </source>
</evidence>
<dbReference type="PANTHER" id="PTHR12526:SF622">
    <property type="entry name" value="GLYCOSYLTRANSFERASE (GROUP I)"/>
    <property type="match status" value="1"/>
</dbReference>